<keyword evidence="2" id="KW-0732">Signal</keyword>
<protein>
    <recommendedName>
        <fullName evidence="7">Thioredoxin-like fold domain-containing protein</fullName>
    </recommendedName>
</protein>
<keyword evidence="5" id="KW-0676">Redox-active center</keyword>
<evidence type="ECO:0000256" key="1">
    <source>
        <dbReference type="ARBA" id="ARBA00005791"/>
    </source>
</evidence>
<keyword evidence="3" id="KW-0560">Oxidoreductase</keyword>
<name>A0A1G2P2J6_9BACT</name>
<dbReference type="GO" id="GO:0016491">
    <property type="term" value="F:oxidoreductase activity"/>
    <property type="evidence" value="ECO:0007669"/>
    <property type="project" value="UniProtKB-KW"/>
</dbReference>
<dbReference type="Gene3D" id="3.40.30.10">
    <property type="entry name" value="Glutaredoxin"/>
    <property type="match status" value="1"/>
</dbReference>
<evidence type="ECO:0000256" key="4">
    <source>
        <dbReference type="ARBA" id="ARBA00023157"/>
    </source>
</evidence>
<feature type="transmembrane region" description="Helical" evidence="6">
    <location>
        <begin position="6"/>
        <end position="25"/>
    </location>
</feature>
<dbReference type="SUPFAM" id="SSF52833">
    <property type="entry name" value="Thioredoxin-like"/>
    <property type="match status" value="1"/>
</dbReference>
<keyword evidence="6" id="KW-1133">Transmembrane helix</keyword>
<evidence type="ECO:0000259" key="7">
    <source>
        <dbReference type="Pfam" id="PF13462"/>
    </source>
</evidence>
<organism evidence="8 9">
    <name type="scientific">Candidatus Taylorbacteria bacterium RIFCSPLOWO2_12_FULL_43_20</name>
    <dbReference type="NCBI Taxonomy" id="1802332"/>
    <lineage>
        <taxon>Bacteria</taxon>
        <taxon>Candidatus Tayloriibacteriota</taxon>
    </lineage>
</organism>
<gene>
    <name evidence="8" type="ORF">A3G52_02545</name>
</gene>
<dbReference type="InterPro" id="IPR012336">
    <property type="entry name" value="Thioredoxin-like_fold"/>
</dbReference>
<keyword evidence="6" id="KW-0472">Membrane</keyword>
<reference evidence="8 9" key="1">
    <citation type="journal article" date="2016" name="Nat. Commun.">
        <title>Thousands of microbial genomes shed light on interconnected biogeochemical processes in an aquifer system.</title>
        <authorList>
            <person name="Anantharaman K."/>
            <person name="Brown C.T."/>
            <person name="Hug L.A."/>
            <person name="Sharon I."/>
            <person name="Castelle C.J."/>
            <person name="Probst A.J."/>
            <person name="Thomas B.C."/>
            <person name="Singh A."/>
            <person name="Wilkins M.J."/>
            <person name="Karaoz U."/>
            <person name="Brodie E.L."/>
            <person name="Williams K.H."/>
            <person name="Hubbard S.S."/>
            <person name="Banfield J.F."/>
        </authorList>
    </citation>
    <scope>NUCLEOTIDE SEQUENCE [LARGE SCALE GENOMIC DNA]</scope>
</reference>
<keyword evidence="6" id="KW-0812">Transmembrane</keyword>
<comment type="similarity">
    <text evidence="1">Belongs to the thioredoxin family. DsbA subfamily.</text>
</comment>
<evidence type="ECO:0000256" key="2">
    <source>
        <dbReference type="ARBA" id="ARBA00022729"/>
    </source>
</evidence>
<comment type="caution">
    <text evidence="8">The sequence shown here is derived from an EMBL/GenBank/DDBJ whole genome shotgun (WGS) entry which is preliminary data.</text>
</comment>
<dbReference type="PANTHER" id="PTHR13887">
    <property type="entry name" value="GLUTATHIONE S-TRANSFERASE KAPPA"/>
    <property type="match status" value="1"/>
</dbReference>
<dbReference type="EMBL" id="MHSK01000010">
    <property type="protein sequence ID" value="OHA42568.1"/>
    <property type="molecule type" value="Genomic_DNA"/>
</dbReference>
<proteinExistence type="inferred from homology"/>
<dbReference type="InterPro" id="IPR036249">
    <property type="entry name" value="Thioredoxin-like_sf"/>
</dbReference>
<dbReference type="Proteomes" id="UP000177269">
    <property type="component" value="Unassembled WGS sequence"/>
</dbReference>
<dbReference type="AlphaFoldDB" id="A0A1G2P2J6"/>
<dbReference type="PANTHER" id="PTHR13887:SF14">
    <property type="entry name" value="DISULFIDE BOND FORMATION PROTEIN D"/>
    <property type="match status" value="1"/>
</dbReference>
<evidence type="ECO:0000313" key="8">
    <source>
        <dbReference type="EMBL" id="OHA42568.1"/>
    </source>
</evidence>
<evidence type="ECO:0000256" key="6">
    <source>
        <dbReference type="SAM" id="Phobius"/>
    </source>
</evidence>
<accession>A0A1G2P2J6</accession>
<keyword evidence="4" id="KW-1015">Disulfide bond</keyword>
<evidence type="ECO:0000256" key="5">
    <source>
        <dbReference type="ARBA" id="ARBA00023284"/>
    </source>
</evidence>
<sequence>METKSHAVPISIIIAGLIIAGAVIFNGRETGISKTSEEKKEVAEAKVIGNLEVKKVDSNDHILGSANAQMVFVEYSDTECPFCKQFHATMHSIVDNYGKEGKVAWVYRHFPIAELHKKAAKEAEATECAAELGGNAKFWQYIDRLYSVTPSNDGLDPAKLPEIASDVGLDSAQFNECLSSGKYTEKVADEYDAAVKAGARGTPYTVVILKNKLTEKDKQDIMASLNAAFEKLAPGSNFPRELFSFDDEGDKIIFSGALPYQLLDEGIIKTLLADSQ</sequence>
<dbReference type="Pfam" id="PF13462">
    <property type="entry name" value="Thioredoxin_4"/>
    <property type="match status" value="1"/>
</dbReference>
<evidence type="ECO:0000313" key="9">
    <source>
        <dbReference type="Proteomes" id="UP000177269"/>
    </source>
</evidence>
<evidence type="ECO:0000256" key="3">
    <source>
        <dbReference type="ARBA" id="ARBA00023002"/>
    </source>
</evidence>
<feature type="domain" description="Thioredoxin-like fold" evidence="7">
    <location>
        <begin position="59"/>
        <end position="218"/>
    </location>
</feature>